<keyword evidence="1" id="KW-0472">Membrane</keyword>
<gene>
    <name evidence="3" type="ORF">A2188_02130</name>
</gene>
<protein>
    <recommendedName>
        <fullName evidence="2">DUF7489 domain-containing protein</fullName>
    </recommendedName>
</protein>
<evidence type="ECO:0000313" key="4">
    <source>
        <dbReference type="Proteomes" id="UP000179241"/>
    </source>
</evidence>
<comment type="caution">
    <text evidence="3">The sequence shown here is derived from an EMBL/GenBank/DDBJ whole genome shotgun (WGS) entry which is preliminary data.</text>
</comment>
<keyword evidence="1" id="KW-1133">Transmembrane helix</keyword>
<dbReference type="Pfam" id="PF24315">
    <property type="entry name" value="DUF7489"/>
    <property type="match status" value="1"/>
</dbReference>
<name>A0A1F8CLK7_9BACT</name>
<feature type="domain" description="DUF7489" evidence="2">
    <location>
        <begin position="32"/>
        <end position="96"/>
    </location>
</feature>
<organism evidence="3 4">
    <name type="scientific">Candidatus Woesebacteria bacterium RIFOXYA1_FULL_43_9</name>
    <dbReference type="NCBI Taxonomy" id="1802534"/>
    <lineage>
        <taxon>Bacteria</taxon>
        <taxon>Candidatus Woeseibacteriota</taxon>
    </lineage>
</organism>
<dbReference type="AlphaFoldDB" id="A0A1F8CLK7"/>
<sequence length="102" mass="11450">MKIAGLVMFLLFFGLPIGIFVLVLKKFLGNAKKDVWEGEVVDKLYNELEDDGKTSQYYTLVIKTAKGERKMSVSVANYQTAKVGDKFRKVAGRLNAEKVDTI</sequence>
<evidence type="ECO:0000256" key="1">
    <source>
        <dbReference type="SAM" id="Phobius"/>
    </source>
</evidence>
<proteinExistence type="predicted"/>
<dbReference type="EMBL" id="MGHU01000044">
    <property type="protein sequence ID" value="OGM76769.1"/>
    <property type="molecule type" value="Genomic_DNA"/>
</dbReference>
<reference evidence="3 4" key="1">
    <citation type="journal article" date="2016" name="Nat. Commun.">
        <title>Thousands of microbial genomes shed light on interconnected biogeochemical processes in an aquifer system.</title>
        <authorList>
            <person name="Anantharaman K."/>
            <person name="Brown C.T."/>
            <person name="Hug L.A."/>
            <person name="Sharon I."/>
            <person name="Castelle C.J."/>
            <person name="Probst A.J."/>
            <person name="Thomas B.C."/>
            <person name="Singh A."/>
            <person name="Wilkins M.J."/>
            <person name="Karaoz U."/>
            <person name="Brodie E.L."/>
            <person name="Williams K.H."/>
            <person name="Hubbard S.S."/>
            <person name="Banfield J.F."/>
        </authorList>
    </citation>
    <scope>NUCLEOTIDE SEQUENCE [LARGE SCALE GENOMIC DNA]</scope>
</reference>
<evidence type="ECO:0000313" key="3">
    <source>
        <dbReference type="EMBL" id="OGM76769.1"/>
    </source>
</evidence>
<accession>A0A1F8CLK7</accession>
<feature type="transmembrane region" description="Helical" evidence="1">
    <location>
        <begin position="6"/>
        <end position="24"/>
    </location>
</feature>
<dbReference type="Proteomes" id="UP000179241">
    <property type="component" value="Unassembled WGS sequence"/>
</dbReference>
<dbReference type="InterPro" id="IPR055912">
    <property type="entry name" value="DUF7489"/>
</dbReference>
<evidence type="ECO:0000259" key="2">
    <source>
        <dbReference type="Pfam" id="PF24315"/>
    </source>
</evidence>
<keyword evidence="1" id="KW-0812">Transmembrane</keyword>